<dbReference type="InterPro" id="IPR051537">
    <property type="entry name" value="DNA_Adenine_Mtase"/>
</dbReference>
<evidence type="ECO:0000256" key="6">
    <source>
        <dbReference type="ARBA" id="ARBA00022691"/>
    </source>
</evidence>
<evidence type="ECO:0000256" key="5">
    <source>
        <dbReference type="ARBA" id="ARBA00022679"/>
    </source>
</evidence>
<evidence type="ECO:0000256" key="4">
    <source>
        <dbReference type="ARBA" id="ARBA00022603"/>
    </source>
</evidence>
<dbReference type="GO" id="GO:0032259">
    <property type="term" value="P:methylation"/>
    <property type="evidence" value="ECO:0007669"/>
    <property type="project" value="UniProtKB-KW"/>
</dbReference>
<keyword evidence="7" id="KW-0680">Restriction system</keyword>
<evidence type="ECO:0000256" key="8">
    <source>
        <dbReference type="ARBA" id="ARBA00023125"/>
    </source>
</evidence>
<dbReference type="GO" id="GO:0004519">
    <property type="term" value="F:endonuclease activity"/>
    <property type="evidence" value="ECO:0007669"/>
    <property type="project" value="UniProtKB-KW"/>
</dbReference>
<feature type="domain" description="DNA methylase adenine-specific" evidence="11">
    <location>
        <begin position="412"/>
        <end position="727"/>
    </location>
</feature>
<organism evidence="12 13">
    <name type="scientific">Helicobacter didelphidarum</name>
    <dbReference type="NCBI Taxonomy" id="2040648"/>
    <lineage>
        <taxon>Bacteria</taxon>
        <taxon>Pseudomonadati</taxon>
        <taxon>Campylobacterota</taxon>
        <taxon>Epsilonproteobacteria</taxon>
        <taxon>Campylobacterales</taxon>
        <taxon>Helicobacteraceae</taxon>
        <taxon>Helicobacter</taxon>
    </lineage>
</organism>
<name>A0A3D8I8N9_9HELI</name>
<dbReference type="Pfam" id="PF01420">
    <property type="entry name" value="Methylase_S"/>
    <property type="match status" value="1"/>
</dbReference>
<dbReference type="InterPro" id="IPR002052">
    <property type="entry name" value="DNA_methylase_N6_adenine_CS"/>
</dbReference>
<dbReference type="InterPro" id="IPR029063">
    <property type="entry name" value="SAM-dependent_MTases_sf"/>
</dbReference>
<dbReference type="PRINTS" id="PR00507">
    <property type="entry name" value="N12N6MTFRASE"/>
</dbReference>
<keyword evidence="5" id="KW-0808">Transferase</keyword>
<keyword evidence="6" id="KW-0949">S-adenosyl-L-methionine</keyword>
<proteinExistence type="inferred from homology"/>
<dbReference type="EC" id="2.1.1.72" evidence="3"/>
<dbReference type="Pfam" id="PF02384">
    <property type="entry name" value="N6_Mtase"/>
    <property type="match status" value="1"/>
</dbReference>
<keyword evidence="12" id="KW-0255">Endonuclease</keyword>
<feature type="non-terminal residue" evidence="12">
    <location>
        <position position="1074"/>
    </location>
</feature>
<keyword evidence="8" id="KW-0238">DNA-binding</keyword>
<dbReference type="GO" id="GO:0003677">
    <property type="term" value="F:DNA binding"/>
    <property type="evidence" value="ECO:0007669"/>
    <property type="project" value="UniProtKB-KW"/>
</dbReference>
<dbReference type="Gene3D" id="3.90.220.20">
    <property type="entry name" value="DNA methylase specificity domains"/>
    <property type="match status" value="1"/>
</dbReference>
<evidence type="ECO:0000313" key="13">
    <source>
        <dbReference type="Proteomes" id="UP000256379"/>
    </source>
</evidence>
<dbReference type="CDD" id="cd17266">
    <property type="entry name" value="RMtype1_S_Sau1132ORF3780P-TRD2-CR2_like"/>
    <property type="match status" value="1"/>
</dbReference>
<gene>
    <name evidence="12" type="ORF">CQA53_10295</name>
</gene>
<keyword evidence="13" id="KW-1185">Reference proteome</keyword>
<dbReference type="SUPFAM" id="SSF53335">
    <property type="entry name" value="S-adenosyl-L-methionine-dependent methyltransferases"/>
    <property type="match status" value="1"/>
</dbReference>
<evidence type="ECO:0000256" key="2">
    <source>
        <dbReference type="ARBA" id="ARBA00010923"/>
    </source>
</evidence>
<dbReference type="Gene3D" id="3.40.50.150">
    <property type="entry name" value="Vaccinia Virus protein VP39"/>
    <property type="match status" value="1"/>
</dbReference>
<dbReference type="AlphaFoldDB" id="A0A3D8I8N9"/>
<dbReference type="CDD" id="cd02440">
    <property type="entry name" value="AdoMet_MTases"/>
    <property type="match status" value="1"/>
</dbReference>
<dbReference type="InterPro" id="IPR003356">
    <property type="entry name" value="DNA_methylase_A-5"/>
</dbReference>
<comment type="similarity">
    <text evidence="1">Belongs to the N(4)/N(6)-methyltransferase family.</text>
</comment>
<dbReference type="PROSITE" id="PS00092">
    <property type="entry name" value="N6_MTASE"/>
    <property type="match status" value="1"/>
</dbReference>
<accession>A0A3D8I8N9</accession>
<evidence type="ECO:0000259" key="11">
    <source>
        <dbReference type="Pfam" id="PF02384"/>
    </source>
</evidence>
<keyword evidence="12" id="KW-0540">Nuclease</keyword>
<evidence type="ECO:0000259" key="10">
    <source>
        <dbReference type="Pfam" id="PF01420"/>
    </source>
</evidence>
<feature type="domain" description="Type I restriction modification DNA specificity" evidence="10">
    <location>
        <begin position="905"/>
        <end position="1044"/>
    </location>
</feature>
<dbReference type="Proteomes" id="UP000256379">
    <property type="component" value="Unassembled WGS sequence"/>
</dbReference>
<comment type="catalytic activity">
    <reaction evidence="9">
        <text>a 2'-deoxyadenosine in DNA + S-adenosyl-L-methionine = an N(6)-methyl-2'-deoxyadenosine in DNA + S-adenosyl-L-homocysteine + H(+)</text>
        <dbReference type="Rhea" id="RHEA:15197"/>
        <dbReference type="Rhea" id="RHEA-COMP:12418"/>
        <dbReference type="Rhea" id="RHEA-COMP:12419"/>
        <dbReference type="ChEBI" id="CHEBI:15378"/>
        <dbReference type="ChEBI" id="CHEBI:57856"/>
        <dbReference type="ChEBI" id="CHEBI:59789"/>
        <dbReference type="ChEBI" id="CHEBI:90615"/>
        <dbReference type="ChEBI" id="CHEBI:90616"/>
        <dbReference type="EC" id="2.1.1.72"/>
    </reaction>
</comment>
<dbReference type="InterPro" id="IPR044946">
    <property type="entry name" value="Restrct_endonuc_typeI_TRD_sf"/>
</dbReference>
<comment type="similarity">
    <text evidence="2">Belongs to the type-I restriction system S methylase family.</text>
</comment>
<dbReference type="GO" id="GO:0008170">
    <property type="term" value="F:N-methyltransferase activity"/>
    <property type="evidence" value="ECO:0007669"/>
    <property type="project" value="InterPro"/>
</dbReference>
<evidence type="ECO:0000313" key="12">
    <source>
        <dbReference type="EMBL" id="RDU61336.1"/>
    </source>
</evidence>
<dbReference type="PANTHER" id="PTHR42933:SF3">
    <property type="entry name" value="TYPE I RESTRICTION ENZYME MJAVIII METHYLASE SUBUNIT"/>
    <property type="match status" value="1"/>
</dbReference>
<evidence type="ECO:0000256" key="3">
    <source>
        <dbReference type="ARBA" id="ARBA00011900"/>
    </source>
</evidence>
<dbReference type="GO" id="GO:0009007">
    <property type="term" value="F:site-specific DNA-methyltransferase (adenine-specific) activity"/>
    <property type="evidence" value="ECO:0007669"/>
    <property type="project" value="UniProtKB-EC"/>
</dbReference>
<dbReference type="InterPro" id="IPR000055">
    <property type="entry name" value="Restrct_endonuc_typeI_TRD"/>
</dbReference>
<protein>
    <recommendedName>
        <fullName evidence="3">site-specific DNA-methyltransferase (adenine-specific)</fullName>
        <ecNumber evidence="3">2.1.1.72</ecNumber>
    </recommendedName>
</protein>
<dbReference type="RefSeq" id="WP_115543880.1">
    <property type="nucleotide sequence ID" value="NZ_NXLQ01000060.1"/>
</dbReference>
<keyword evidence="12" id="KW-0378">Hydrolase</keyword>
<dbReference type="OrthoDB" id="5298944at2"/>
<dbReference type="EMBL" id="NXLQ01000060">
    <property type="protein sequence ID" value="RDU61336.1"/>
    <property type="molecule type" value="Genomic_DNA"/>
</dbReference>
<dbReference type="SUPFAM" id="SSF116734">
    <property type="entry name" value="DNA methylase specificity domain"/>
    <property type="match status" value="1"/>
</dbReference>
<sequence length="1074" mass="124828">MITKENFKASLESLGFQHNNDEVYIKIFDDLECELQADFKHSKLLYPKGIIINDATTSNFSKPENFVVFECVHRLLEKGYKPQHLELEPKWQLGREAKSGKADILVKDNEGNSYLLLECKTTDSKNSEFKKEWERMQNNGGQLLSYYQQDKNVKFLCLYTSDFNGENIIFENYILNMQDNEDYLRKNDFKDSYKNANTNEEVFKVWSEIYKYDASSIGIFERNINAYEVGKNALCFEDLKELQSFKDDSKKHEDGKYHEFAKILRKYNISGKENAFDKLVNLFLCKIYDEIHNKNNLKFVYRGVIADSFEDMQDRLMLLYKEAMSEFLKEEVTFIADETIEKAFSALNHNKKSISSLESEVKGFIKALKFYSNNDFAFLEVHNEELFYQNALVLMSVVKLFENLKLTQNKTNQFLGNLFELFLQKGMKQDEGQFFTPVQICEFIMYSLPLQDYIDTKIPKVLDYACGAGHFLNTYANFLQEFCKKENVKEYFSQIYGIEKEYRLSKVAKVSSCMYGQNEINILYADALSSDALESKMNNFSFDILVANPPYSVQGFLETLSEKSRKSYTLFSQQINLETNNNIECFFIERANQLLDDKAITAIILPSSLLNKSGIYEQTREIILQNFDIISIVELGSNTFGATGTNTIILFMQKRISFENDKLNSQRFKFLQERLDYENLINNDNFKENDLLESYISYRGFEPESYKSFLDSILSDEILENENFKEYKQEFLKSASYKKLKDSKIYKDCEDKKALEEKEFVHFCLEREKEKLLYFALSIENEVLIIKSPSENKEQKKFLGYEWSDRKGSEGLKELNTPYLTPLFERGNPDNQNKLSFLIKQSFLKNEFEIPNDLTQYASRARLVDMIDFSKVEFDKAISLSPSRSLRGEAEAIHNPFANYRYPLVKLESICKMYQPKTITSTEILEQGKYKVYGANGIIGYFNEYNHKDSEVAMTCRGATCGTINFTEPESWITGNAMVISPLNSKEVLKKFLIYILPLSNISHIITGSAQPQITKTNLSQLKIPLPPLEIQQQIVSECEKVEEQYKTIRMSIEEYQNLIKAILVNCGVIAQDS</sequence>
<evidence type="ECO:0000256" key="9">
    <source>
        <dbReference type="ARBA" id="ARBA00047942"/>
    </source>
</evidence>
<comment type="caution">
    <text evidence="12">The sequence shown here is derived from an EMBL/GenBank/DDBJ whole genome shotgun (WGS) entry which is preliminary data.</text>
</comment>
<evidence type="ECO:0000256" key="1">
    <source>
        <dbReference type="ARBA" id="ARBA00006594"/>
    </source>
</evidence>
<reference evidence="12 13" key="1">
    <citation type="submission" date="2018-04" db="EMBL/GenBank/DDBJ databases">
        <title>Novel Campyloabacter and Helicobacter Species and Strains.</title>
        <authorList>
            <person name="Mannion A.J."/>
            <person name="Shen Z."/>
            <person name="Fox J.G."/>
        </authorList>
    </citation>
    <scope>NUCLEOTIDE SEQUENCE [LARGE SCALE GENOMIC DNA]</scope>
    <source>
        <strain evidence="12 13">MIT 17-337</strain>
    </source>
</reference>
<dbReference type="PANTHER" id="PTHR42933">
    <property type="entry name" value="SLR6095 PROTEIN"/>
    <property type="match status" value="1"/>
</dbReference>
<dbReference type="GO" id="GO:0009307">
    <property type="term" value="P:DNA restriction-modification system"/>
    <property type="evidence" value="ECO:0007669"/>
    <property type="project" value="UniProtKB-KW"/>
</dbReference>
<evidence type="ECO:0000256" key="7">
    <source>
        <dbReference type="ARBA" id="ARBA00022747"/>
    </source>
</evidence>
<keyword evidence="4" id="KW-0489">Methyltransferase</keyword>